<evidence type="ECO:0000256" key="1">
    <source>
        <dbReference type="SAM" id="SignalP"/>
    </source>
</evidence>
<dbReference type="Proteomes" id="UP000008461">
    <property type="component" value="Chromosome"/>
</dbReference>
<protein>
    <recommendedName>
        <fullName evidence="4">Lipoprotein</fullName>
    </recommendedName>
</protein>
<name>F4KWR4_HALH1</name>
<dbReference type="RefSeq" id="WP_013767085.1">
    <property type="nucleotide sequence ID" value="NC_015510.1"/>
</dbReference>
<organism evidence="2 3">
    <name type="scientific">Haliscomenobacter hydrossis (strain ATCC 27775 / DSM 1100 / LMG 10767 / O)</name>
    <dbReference type="NCBI Taxonomy" id="760192"/>
    <lineage>
        <taxon>Bacteria</taxon>
        <taxon>Pseudomonadati</taxon>
        <taxon>Bacteroidota</taxon>
        <taxon>Saprospiria</taxon>
        <taxon>Saprospirales</taxon>
        <taxon>Haliscomenobacteraceae</taxon>
        <taxon>Haliscomenobacter</taxon>
    </lineage>
</organism>
<dbReference type="OrthoDB" id="1043604at2"/>
<dbReference type="PROSITE" id="PS51257">
    <property type="entry name" value="PROKAR_LIPOPROTEIN"/>
    <property type="match status" value="1"/>
</dbReference>
<reference evidence="2 3" key="1">
    <citation type="journal article" date="2011" name="Stand. Genomic Sci.">
        <title>Complete genome sequence of Haliscomenobacter hydrossis type strain (O).</title>
        <authorList>
            <consortium name="US DOE Joint Genome Institute (JGI-PGF)"/>
            <person name="Daligault H."/>
            <person name="Lapidus A."/>
            <person name="Zeytun A."/>
            <person name="Nolan M."/>
            <person name="Lucas S."/>
            <person name="Del Rio T.G."/>
            <person name="Tice H."/>
            <person name="Cheng J.F."/>
            <person name="Tapia R."/>
            <person name="Han C."/>
            <person name="Goodwin L."/>
            <person name="Pitluck S."/>
            <person name="Liolios K."/>
            <person name="Pagani I."/>
            <person name="Ivanova N."/>
            <person name="Huntemann M."/>
            <person name="Mavromatis K."/>
            <person name="Mikhailova N."/>
            <person name="Pati A."/>
            <person name="Chen A."/>
            <person name="Palaniappan K."/>
            <person name="Land M."/>
            <person name="Hauser L."/>
            <person name="Brambilla E.M."/>
            <person name="Rohde M."/>
            <person name="Verbarg S."/>
            <person name="Goker M."/>
            <person name="Bristow J."/>
            <person name="Eisen J.A."/>
            <person name="Markowitz V."/>
            <person name="Hugenholtz P."/>
            <person name="Kyrpides N.C."/>
            <person name="Klenk H.P."/>
            <person name="Woyke T."/>
        </authorList>
    </citation>
    <scope>NUCLEOTIDE SEQUENCE [LARGE SCALE GENOMIC DNA]</scope>
    <source>
        <strain evidence="3">ATCC 27775 / DSM 1100 / LMG 10767 / O</strain>
    </source>
</reference>
<evidence type="ECO:0000313" key="2">
    <source>
        <dbReference type="EMBL" id="AEE52547.1"/>
    </source>
</evidence>
<evidence type="ECO:0008006" key="4">
    <source>
        <dbReference type="Google" id="ProtNLM"/>
    </source>
</evidence>
<keyword evidence="1" id="KW-0732">Signal</keyword>
<keyword evidence="3" id="KW-1185">Reference proteome</keyword>
<sequence length="138" mass="16236">MMFKAKIFYLLPLLTLLVFACRPRKADYSEFNQFYAQFMQDSLFQVQHINFPLEGIPDNASSYGDDLSSFRWTADNWRMHRPIDFAQTQFEQNFETIGDELIIENLSDPQSGYGMIRRWAKLGGEWSLIYYAGINPIR</sequence>
<accession>F4KWR4</accession>
<dbReference type="STRING" id="760192.Halhy_4713"/>
<proteinExistence type="predicted"/>
<feature type="chain" id="PRO_5003310402" description="Lipoprotein" evidence="1">
    <location>
        <begin position="21"/>
        <end position="138"/>
    </location>
</feature>
<dbReference type="AlphaFoldDB" id="F4KWR4"/>
<gene>
    <name evidence="2" type="ordered locus">Halhy_4713</name>
</gene>
<dbReference type="EMBL" id="CP002691">
    <property type="protein sequence ID" value="AEE52547.1"/>
    <property type="molecule type" value="Genomic_DNA"/>
</dbReference>
<feature type="signal peptide" evidence="1">
    <location>
        <begin position="1"/>
        <end position="20"/>
    </location>
</feature>
<reference key="2">
    <citation type="submission" date="2011-04" db="EMBL/GenBank/DDBJ databases">
        <title>Complete sequence of chromosome of Haliscomenobacter hydrossis DSM 1100.</title>
        <authorList>
            <consortium name="US DOE Joint Genome Institute (JGI-PGF)"/>
            <person name="Lucas S."/>
            <person name="Han J."/>
            <person name="Lapidus A."/>
            <person name="Bruce D."/>
            <person name="Goodwin L."/>
            <person name="Pitluck S."/>
            <person name="Peters L."/>
            <person name="Kyrpides N."/>
            <person name="Mavromatis K."/>
            <person name="Ivanova N."/>
            <person name="Ovchinnikova G."/>
            <person name="Pagani I."/>
            <person name="Daligault H."/>
            <person name="Detter J.C."/>
            <person name="Han C."/>
            <person name="Land M."/>
            <person name="Hauser L."/>
            <person name="Markowitz V."/>
            <person name="Cheng J.-F."/>
            <person name="Hugenholtz P."/>
            <person name="Woyke T."/>
            <person name="Wu D."/>
            <person name="Verbarg S."/>
            <person name="Frueling A."/>
            <person name="Brambilla E."/>
            <person name="Klenk H.-P."/>
            <person name="Eisen J.A."/>
        </authorList>
    </citation>
    <scope>NUCLEOTIDE SEQUENCE</scope>
    <source>
        <strain>DSM 1100</strain>
    </source>
</reference>
<dbReference type="Gene3D" id="3.10.450.410">
    <property type="match status" value="1"/>
</dbReference>
<dbReference type="KEGG" id="hhy:Halhy_4713"/>
<dbReference type="HOGENOM" id="CLU_1852388_0_0_10"/>
<evidence type="ECO:0000313" key="3">
    <source>
        <dbReference type="Proteomes" id="UP000008461"/>
    </source>
</evidence>